<name>A0A2M8J5X5_9RHOB</name>
<dbReference type="EMBL" id="PGTB01000004">
    <property type="protein sequence ID" value="PJE38177.1"/>
    <property type="molecule type" value="Genomic_DNA"/>
</dbReference>
<dbReference type="RefSeq" id="WP_100161170.1">
    <property type="nucleotide sequence ID" value="NZ_PGTB01000004.1"/>
</dbReference>
<dbReference type="PANTHER" id="PTHR46268:SF6">
    <property type="entry name" value="UNIVERSAL STRESS PROTEIN UP12"/>
    <property type="match status" value="1"/>
</dbReference>
<proteinExistence type="inferred from homology"/>
<dbReference type="SUPFAM" id="SSF52402">
    <property type="entry name" value="Adenine nucleotide alpha hydrolases-like"/>
    <property type="match status" value="1"/>
</dbReference>
<dbReference type="InterPro" id="IPR014729">
    <property type="entry name" value="Rossmann-like_a/b/a_fold"/>
</dbReference>
<dbReference type="InterPro" id="IPR006016">
    <property type="entry name" value="UspA"/>
</dbReference>
<dbReference type="CDD" id="cd00293">
    <property type="entry name" value="USP-like"/>
    <property type="match status" value="1"/>
</dbReference>
<dbReference type="PRINTS" id="PR01438">
    <property type="entry name" value="UNVRSLSTRESS"/>
</dbReference>
<dbReference type="AlphaFoldDB" id="A0A2M8J5X5"/>
<dbReference type="Gene3D" id="3.40.50.620">
    <property type="entry name" value="HUPs"/>
    <property type="match status" value="1"/>
</dbReference>
<comment type="caution">
    <text evidence="3">The sequence shown here is derived from an EMBL/GenBank/DDBJ whole genome shotgun (WGS) entry which is preliminary data.</text>
</comment>
<evidence type="ECO:0000313" key="3">
    <source>
        <dbReference type="EMBL" id="PJE38177.1"/>
    </source>
</evidence>
<organism evidence="3 4">
    <name type="scientific">Pseudooceanicola lipolyticus</name>
    <dbReference type="NCBI Taxonomy" id="2029104"/>
    <lineage>
        <taxon>Bacteria</taxon>
        <taxon>Pseudomonadati</taxon>
        <taxon>Pseudomonadota</taxon>
        <taxon>Alphaproteobacteria</taxon>
        <taxon>Rhodobacterales</taxon>
        <taxon>Paracoccaceae</taxon>
        <taxon>Pseudooceanicola</taxon>
    </lineage>
</organism>
<reference evidence="3 4" key="1">
    <citation type="journal article" date="2018" name="Int. J. Syst. Evol. Microbiol.">
        <title>Pseudooceanicola lipolyticus sp. nov., a marine alphaproteobacterium, reclassification of Oceanicola flagellatus as Pseudooceanicola flagellatus comb. nov. and emended description of the genus Pseudooceanicola.</title>
        <authorList>
            <person name="Huang M.-M."/>
            <person name="Guo L.-L."/>
            <person name="Wu Y.-H."/>
            <person name="Lai Q.-L."/>
            <person name="Shao Z.-Z."/>
            <person name="Wang C.-S."/>
            <person name="Wu M."/>
            <person name="Xu X.-W."/>
        </authorList>
    </citation>
    <scope>NUCLEOTIDE SEQUENCE [LARGE SCALE GENOMIC DNA]</scope>
    <source>
        <strain evidence="3 4">157</strain>
    </source>
</reference>
<evidence type="ECO:0000313" key="4">
    <source>
        <dbReference type="Proteomes" id="UP000231553"/>
    </source>
</evidence>
<keyword evidence="4" id="KW-1185">Reference proteome</keyword>
<dbReference type="InterPro" id="IPR006015">
    <property type="entry name" value="Universal_stress_UspA"/>
</dbReference>
<accession>A0A2M8J5X5</accession>
<dbReference type="Proteomes" id="UP000231553">
    <property type="component" value="Unassembled WGS sequence"/>
</dbReference>
<dbReference type="Pfam" id="PF00582">
    <property type="entry name" value="Usp"/>
    <property type="match status" value="1"/>
</dbReference>
<evidence type="ECO:0000256" key="1">
    <source>
        <dbReference type="ARBA" id="ARBA00008791"/>
    </source>
</evidence>
<dbReference type="PANTHER" id="PTHR46268">
    <property type="entry name" value="STRESS RESPONSE PROTEIN NHAX"/>
    <property type="match status" value="1"/>
</dbReference>
<gene>
    <name evidence="3" type="ORF">CVM52_03275</name>
</gene>
<dbReference type="OrthoDB" id="9792500at2"/>
<sequence length="141" mass="15301">MFDNVLLPIDLTHPESWEKALPMAVKMCGHTGTLHVLGIVHDLGAAMVASYLPAGFEQEALQKMEFDLETFRDERIPEGVKARVHVGHGHIPEKVLAAASDVAADVIVMASHPPDDLRSILVGSYAGKVVRHSPIPVLVVR</sequence>
<protein>
    <submittedName>
        <fullName evidence="3">Universal stress protein UspA</fullName>
    </submittedName>
</protein>
<comment type="similarity">
    <text evidence="1">Belongs to the universal stress protein A family.</text>
</comment>
<evidence type="ECO:0000259" key="2">
    <source>
        <dbReference type="Pfam" id="PF00582"/>
    </source>
</evidence>
<feature type="domain" description="UspA" evidence="2">
    <location>
        <begin position="1"/>
        <end position="141"/>
    </location>
</feature>